<sequence>MKSLFILCSASCFIATLKLPIEYYTFLRIVISLGSILMIYDLLNHKNYSWIIVFVAVFIFFNPVFPIYLHRKSIWLPFDIATGILFLLLAFLRKKDKVKEEKNQEPLSPPKLYTRDHIIVPKPLKQKEN</sequence>
<proteinExistence type="predicted"/>
<gene>
    <name evidence="2" type="ORF">O0955_14715</name>
</gene>
<dbReference type="Pfam" id="PF20619">
    <property type="entry name" value="DUF6804"/>
    <property type="match status" value="1"/>
</dbReference>
<evidence type="ECO:0000313" key="3">
    <source>
        <dbReference type="Proteomes" id="UP001144347"/>
    </source>
</evidence>
<comment type="caution">
    <text evidence="2">The sequence shown here is derived from an EMBL/GenBank/DDBJ whole genome shotgun (WGS) entry which is preliminary data.</text>
</comment>
<dbReference type="RefSeq" id="WP_269428316.1">
    <property type="nucleotide sequence ID" value="NZ_JAPWGM010000005.1"/>
</dbReference>
<keyword evidence="1" id="KW-0472">Membrane</keyword>
<feature type="transmembrane region" description="Helical" evidence="1">
    <location>
        <begin position="74"/>
        <end position="92"/>
    </location>
</feature>
<feature type="transmembrane region" description="Helical" evidence="1">
    <location>
        <begin position="50"/>
        <end position="68"/>
    </location>
</feature>
<name>A0ABT4LBH0_9SPHI</name>
<dbReference type="Proteomes" id="UP001144347">
    <property type="component" value="Unassembled WGS sequence"/>
</dbReference>
<feature type="transmembrane region" description="Helical" evidence="1">
    <location>
        <begin position="24"/>
        <end position="43"/>
    </location>
</feature>
<organism evidence="2 3">
    <name type="scientific">Pedobacter punctiformis</name>
    <dbReference type="NCBI Taxonomy" id="3004097"/>
    <lineage>
        <taxon>Bacteria</taxon>
        <taxon>Pseudomonadati</taxon>
        <taxon>Bacteroidota</taxon>
        <taxon>Sphingobacteriia</taxon>
        <taxon>Sphingobacteriales</taxon>
        <taxon>Sphingobacteriaceae</taxon>
        <taxon>Pedobacter</taxon>
    </lineage>
</organism>
<keyword evidence="3" id="KW-1185">Reference proteome</keyword>
<keyword evidence="1" id="KW-1133">Transmembrane helix</keyword>
<keyword evidence="1" id="KW-0812">Transmembrane</keyword>
<reference evidence="2" key="1">
    <citation type="submission" date="2022-12" db="EMBL/GenBank/DDBJ databases">
        <title>Genome sequence of HCMS5-2.</title>
        <authorList>
            <person name="Woo H."/>
        </authorList>
    </citation>
    <scope>NUCLEOTIDE SEQUENCE</scope>
    <source>
        <strain evidence="2">HCMS5-2</strain>
    </source>
</reference>
<evidence type="ECO:0000256" key="1">
    <source>
        <dbReference type="SAM" id="Phobius"/>
    </source>
</evidence>
<dbReference type="EMBL" id="JAPWGM010000005">
    <property type="protein sequence ID" value="MCZ4245260.1"/>
    <property type="molecule type" value="Genomic_DNA"/>
</dbReference>
<dbReference type="InterPro" id="IPR046548">
    <property type="entry name" value="DUF6804"/>
</dbReference>
<accession>A0ABT4LBH0</accession>
<protein>
    <submittedName>
        <fullName evidence="2">Uncharacterized protein</fullName>
    </submittedName>
</protein>
<evidence type="ECO:0000313" key="2">
    <source>
        <dbReference type="EMBL" id="MCZ4245260.1"/>
    </source>
</evidence>